<dbReference type="Proteomes" id="UP000186601">
    <property type="component" value="Unassembled WGS sequence"/>
</dbReference>
<gene>
    <name evidence="1" type="ORF">PHLCEN_2v3259</name>
</gene>
<evidence type="ECO:0000313" key="1">
    <source>
        <dbReference type="EMBL" id="PSS15421.1"/>
    </source>
</evidence>
<reference evidence="1 2" key="1">
    <citation type="submission" date="2018-02" db="EMBL/GenBank/DDBJ databases">
        <title>Genome sequence of the basidiomycete white-rot fungus Phlebia centrifuga.</title>
        <authorList>
            <person name="Granchi Z."/>
            <person name="Peng M."/>
            <person name="de Vries R.P."/>
            <person name="Hilden K."/>
            <person name="Makela M.R."/>
            <person name="Grigoriev I."/>
            <person name="Riley R."/>
        </authorList>
    </citation>
    <scope>NUCLEOTIDE SEQUENCE [LARGE SCALE GENOMIC DNA]</scope>
    <source>
        <strain evidence="1 2">FBCC195</strain>
    </source>
</reference>
<feature type="non-terminal residue" evidence="1">
    <location>
        <position position="1"/>
    </location>
</feature>
<organism evidence="1 2">
    <name type="scientific">Hermanssonia centrifuga</name>
    <dbReference type="NCBI Taxonomy" id="98765"/>
    <lineage>
        <taxon>Eukaryota</taxon>
        <taxon>Fungi</taxon>
        <taxon>Dikarya</taxon>
        <taxon>Basidiomycota</taxon>
        <taxon>Agaricomycotina</taxon>
        <taxon>Agaricomycetes</taxon>
        <taxon>Polyporales</taxon>
        <taxon>Meruliaceae</taxon>
        <taxon>Hermanssonia</taxon>
    </lineage>
</organism>
<proteinExistence type="predicted"/>
<dbReference type="EMBL" id="MLYV02000302">
    <property type="protein sequence ID" value="PSS15421.1"/>
    <property type="molecule type" value="Genomic_DNA"/>
</dbReference>
<sequence>PTVDNRKLPLTSISSMRSLHHLAKTAKPADLQLCAGTQKMRRRYFQLLPRTSSSEAIFGTHPSQGADLPMILAPLLCLRVVCIFLNISSSTKST</sequence>
<accession>A0A2R6QUJ8</accession>
<evidence type="ECO:0000313" key="2">
    <source>
        <dbReference type="Proteomes" id="UP000186601"/>
    </source>
</evidence>
<protein>
    <submittedName>
        <fullName evidence="1">Uncharacterized protein</fullName>
    </submittedName>
</protein>
<name>A0A2R6QUJ8_9APHY</name>
<dbReference type="AlphaFoldDB" id="A0A2R6QUJ8"/>
<keyword evidence="2" id="KW-1185">Reference proteome</keyword>
<comment type="caution">
    <text evidence="1">The sequence shown here is derived from an EMBL/GenBank/DDBJ whole genome shotgun (WGS) entry which is preliminary data.</text>
</comment>
<feature type="non-terminal residue" evidence="1">
    <location>
        <position position="94"/>
    </location>
</feature>